<name>A0A024RZF9_HYPJR</name>
<dbReference type="OrthoDB" id="6627536at2759"/>
<evidence type="ECO:0000256" key="7">
    <source>
        <dbReference type="ARBA" id="ARBA00022603"/>
    </source>
</evidence>
<evidence type="ECO:0000256" key="8">
    <source>
        <dbReference type="ARBA" id="ARBA00022679"/>
    </source>
</evidence>
<dbReference type="SMART" id="SM00317">
    <property type="entry name" value="SET"/>
    <property type="match status" value="1"/>
</dbReference>
<evidence type="ECO:0000256" key="1">
    <source>
        <dbReference type="ARBA" id="ARBA00001984"/>
    </source>
</evidence>
<dbReference type="HOGENOM" id="CLU_013724_0_0_1"/>
<dbReference type="Proteomes" id="UP000024376">
    <property type="component" value="Unassembled WGS sequence"/>
</dbReference>
<dbReference type="GO" id="GO:0140943">
    <property type="term" value="F:histone H4K20 trimethyltransferase activity"/>
    <property type="evidence" value="ECO:0007669"/>
    <property type="project" value="UniProtKB-EC"/>
</dbReference>
<dbReference type="GO" id="GO:0005634">
    <property type="term" value="C:nucleus"/>
    <property type="evidence" value="ECO:0007669"/>
    <property type="project" value="UniProtKB-SubCell"/>
</dbReference>
<dbReference type="PROSITE" id="PS50280">
    <property type="entry name" value="SET"/>
    <property type="match status" value="1"/>
</dbReference>
<proteinExistence type="predicted"/>
<protein>
    <recommendedName>
        <fullName evidence="5">Histone-lysine N-methyltransferase SET9</fullName>
        <ecNumber evidence="12">2.1.1.372</ecNumber>
    </recommendedName>
    <alternativeName>
        <fullName evidence="4">Histone-lysine N-methyltransferase set9</fullName>
    </alternativeName>
    <alternativeName>
        <fullName evidence="13">SET domain protein 9</fullName>
    </alternativeName>
</protein>
<accession>A0A024RZF9</accession>
<keyword evidence="7" id="KW-0489">Methyltransferase</keyword>
<evidence type="ECO:0000256" key="10">
    <source>
        <dbReference type="ARBA" id="ARBA00022853"/>
    </source>
</evidence>
<feature type="domain" description="SET" evidence="16">
    <location>
        <begin position="119"/>
        <end position="233"/>
    </location>
</feature>
<keyword evidence="10" id="KW-0156">Chromatin regulator</keyword>
<dbReference type="InterPro" id="IPR001214">
    <property type="entry name" value="SET_dom"/>
</dbReference>
<feature type="region of interest" description="Disordered" evidence="15">
    <location>
        <begin position="271"/>
        <end position="455"/>
    </location>
</feature>
<dbReference type="PANTHER" id="PTHR12977">
    <property type="entry name" value="SUPPRESSOR OF VARIEGATION 4-20-RELATED"/>
    <property type="match status" value="1"/>
</dbReference>
<dbReference type="SUPFAM" id="SSF82199">
    <property type="entry name" value="SET domain"/>
    <property type="match status" value="1"/>
</dbReference>
<feature type="compositionally biased region" description="Polar residues" evidence="15">
    <location>
        <begin position="359"/>
        <end position="374"/>
    </location>
</feature>
<evidence type="ECO:0000256" key="2">
    <source>
        <dbReference type="ARBA" id="ARBA00004123"/>
    </source>
</evidence>
<evidence type="ECO:0000256" key="4">
    <source>
        <dbReference type="ARBA" id="ARBA00014232"/>
    </source>
</evidence>
<dbReference type="InterPro" id="IPR041938">
    <property type="entry name" value="Hist-Lys_N-MTase_N"/>
</dbReference>
<dbReference type="GO" id="GO:0005694">
    <property type="term" value="C:chromosome"/>
    <property type="evidence" value="ECO:0007669"/>
    <property type="project" value="UniProtKB-SubCell"/>
</dbReference>
<dbReference type="AlphaFoldDB" id="A0A024RZF9"/>
<dbReference type="CDD" id="cd10524">
    <property type="entry name" value="SET_Suv4-20-like"/>
    <property type="match status" value="1"/>
</dbReference>
<feature type="compositionally biased region" description="Basic and acidic residues" evidence="15">
    <location>
        <begin position="418"/>
        <end position="429"/>
    </location>
</feature>
<keyword evidence="6" id="KW-0158">Chromosome</keyword>
<comment type="catalytic activity">
    <reaction evidence="14">
        <text>L-lysyl(20)-[histone H4] + 3 S-adenosyl-L-methionine = N(6),N(6),N(6)-trimethyl-L-lysyl(20)-[histone H4] + 3 S-adenosyl-L-homocysteine + 3 H(+)</text>
        <dbReference type="Rhea" id="RHEA:64456"/>
        <dbReference type="Rhea" id="RHEA-COMP:15554"/>
        <dbReference type="Rhea" id="RHEA-COMP:15998"/>
        <dbReference type="ChEBI" id="CHEBI:15378"/>
        <dbReference type="ChEBI" id="CHEBI:29969"/>
        <dbReference type="ChEBI" id="CHEBI:57856"/>
        <dbReference type="ChEBI" id="CHEBI:59789"/>
        <dbReference type="ChEBI" id="CHEBI:61961"/>
        <dbReference type="EC" id="2.1.1.372"/>
    </reaction>
</comment>
<feature type="region of interest" description="Disordered" evidence="15">
    <location>
        <begin position="527"/>
        <end position="557"/>
    </location>
</feature>
<dbReference type="Gene3D" id="2.170.270.10">
    <property type="entry name" value="SET domain"/>
    <property type="match status" value="1"/>
</dbReference>
<evidence type="ECO:0000256" key="11">
    <source>
        <dbReference type="ARBA" id="ARBA00023242"/>
    </source>
</evidence>
<dbReference type="Gene3D" id="1.10.10.1700">
    <property type="entry name" value="Histone-lysine N-methyltransferase"/>
    <property type="match status" value="1"/>
</dbReference>
<evidence type="ECO:0000256" key="14">
    <source>
        <dbReference type="ARBA" id="ARBA00048081"/>
    </source>
</evidence>
<dbReference type="GO" id="GO:0032259">
    <property type="term" value="P:methylation"/>
    <property type="evidence" value="ECO:0007669"/>
    <property type="project" value="UniProtKB-KW"/>
</dbReference>
<feature type="compositionally biased region" description="Polar residues" evidence="15">
    <location>
        <begin position="432"/>
        <end position="446"/>
    </location>
</feature>
<evidence type="ECO:0000256" key="13">
    <source>
        <dbReference type="ARBA" id="ARBA00030653"/>
    </source>
</evidence>
<evidence type="ECO:0000256" key="6">
    <source>
        <dbReference type="ARBA" id="ARBA00022454"/>
    </source>
</evidence>
<evidence type="ECO:0000256" key="15">
    <source>
        <dbReference type="SAM" id="MobiDB-lite"/>
    </source>
</evidence>
<keyword evidence="11" id="KW-0539">Nucleus</keyword>
<dbReference type="PROSITE" id="PS51567">
    <property type="entry name" value="SAM_MT43_SUVAR420_1"/>
    <property type="match status" value="1"/>
</dbReference>
<evidence type="ECO:0000256" key="12">
    <source>
        <dbReference type="ARBA" id="ARBA00024057"/>
    </source>
</evidence>
<evidence type="ECO:0000313" key="18">
    <source>
        <dbReference type="Proteomes" id="UP000024376"/>
    </source>
</evidence>
<dbReference type="PANTHER" id="PTHR12977:SF4">
    <property type="entry name" value="HISTONE-LYSINE N-METHYLTRANSFERASE KMT5B"/>
    <property type="match status" value="1"/>
</dbReference>
<gene>
    <name evidence="17" type="ORF">M419DRAFT_116228</name>
</gene>
<feature type="compositionally biased region" description="Basic residues" evidence="15">
    <location>
        <begin position="684"/>
        <end position="694"/>
    </location>
</feature>
<evidence type="ECO:0000313" key="17">
    <source>
        <dbReference type="EMBL" id="ETR97331.1"/>
    </source>
</evidence>
<comment type="function">
    <text evidence="1">Histone methyltransferase that trimethylates 'Lys-20' of histone H4 to form H4K20me3.</text>
</comment>
<dbReference type="InterPro" id="IPR046341">
    <property type="entry name" value="SET_dom_sf"/>
</dbReference>
<dbReference type="InterPro" id="IPR025783">
    <property type="entry name" value="Set9_fungi"/>
</dbReference>
<reference evidence="18" key="1">
    <citation type="journal article" date="2013" name="Ind. Biotechnol.">
        <title>Comparative genomics analysis of Trichoderma reesei strains.</title>
        <authorList>
            <person name="Koike H."/>
            <person name="Aerts A."/>
            <person name="LaButti K."/>
            <person name="Grigoriev I.V."/>
            <person name="Baker S.E."/>
        </authorList>
    </citation>
    <scope>NUCLEOTIDE SEQUENCE [LARGE SCALE GENOMIC DNA]</scope>
    <source>
        <strain evidence="18">ATCC 56765 / BCRC 32924 / NRRL 11460 / Rut C-30</strain>
    </source>
</reference>
<dbReference type="EC" id="2.1.1.372" evidence="12"/>
<evidence type="ECO:0000256" key="5">
    <source>
        <dbReference type="ARBA" id="ARBA00015413"/>
    </source>
</evidence>
<dbReference type="Pfam" id="PF00856">
    <property type="entry name" value="SET"/>
    <property type="match status" value="1"/>
</dbReference>
<dbReference type="KEGG" id="trr:M419DRAFT_116228"/>
<keyword evidence="8" id="KW-0808">Transferase</keyword>
<sequence length="700" mass="78439">MPPSKAAGATAKKQRLTLAQLAAYDDILTDALVDHAFYWATVPKNRSSYHPSRGIREGEVAKIIQEEVIVNKDLEAAEKRLLTSVDGLKRFVGGLKMEKERTDFVQHLRRYLRIYMPDCPWEVSTTNRYTIVTHEACVIARRYIKRNETIKYLSGIQINITPEEEKEITVRKKDFSIVVSSRKKCTSLFMGPARFANHDCRANARLMTTSQSTIEIVASRPIDVGEEITVTYSDCYFGDNNCECLCRTCEKELRNGWAPADGAVNVKVSVEEDEPKETYSLRRRRRDDSIGGSSRTPSVTPDMRPRIYKTKPKTKMRDAQETSAIPTPAPEGTPRGRKRTMDAIATPPITPAKRPKFLSESSATGEDSLSTRSATPRDADAPETTIASPEKESPQPEIQTETPPSSFTTDTLDETNLDETKSEERRDYKGLVNTTVEPVSPQSMGSRASPDAIPTPIPMPPAVVAPARTVPRPPRLMTMSISSILNDPSPTDDSAELYYPFMTSRVASAPAVVSTVELVSGRQGVATTITEKPKRRKRQDAAPKQTAPPPARTRTPGDYVLTPLLLSEPDMAWIQCTICSNYFVQQNAYFTRSSCPRCERHSKLYGYVWPKTDKTGPMDKEERILDHRMIHRFLDSNDERRARGRKLLSASKDTEEADGERGRAPRRGSNKAGDEGQKEETSRVRRSGRARRMSSKLAEW</sequence>
<feature type="compositionally biased region" description="Polar residues" evidence="15">
    <location>
        <begin position="396"/>
        <end position="407"/>
    </location>
</feature>
<comment type="subcellular location">
    <subcellularLocation>
        <location evidence="3">Chromosome</location>
    </subcellularLocation>
    <subcellularLocation>
        <location evidence="2">Nucleus</location>
    </subcellularLocation>
</comment>
<dbReference type="EMBL" id="KI911173">
    <property type="protein sequence ID" value="ETR97331.1"/>
    <property type="molecule type" value="Genomic_DNA"/>
</dbReference>
<feature type="region of interest" description="Disordered" evidence="15">
    <location>
        <begin position="646"/>
        <end position="700"/>
    </location>
</feature>
<dbReference type="InterPro" id="IPR039977">
    <property type="entry name" value="Suv4-20/Set9"/>
</dbReference>
<organism evidence="17 18">
    <name type="scientific">Hypocrea jecorina (strain ATCC 56765 / BCRC 32924 / NRRL 11460 / Rut C-30)</name>
    <name type="common">Trichoderma reesei</name>
    <dbReference type="NCBI Taxonomy" id="1344414"/>
    <lineage>
        <taxon>Eukaryota</taxon>
        <taxon>Fungi</taxon>
        <taxon>Dikarya</taxon>
        <taxon>Ascomycota</taxon>
        <taxon>Pezizomycotina</taxon>
        <taxon>Sordariomycetes</taxon>
        <taxon>Hypocreomycetidae</taxon>
        <taxon>Hypocreales</taxon>
        <taxon>Hypocreaceae</taxon>
        <taxon>Trichoderma</taxon>
    </lineage>
</organism>
<feature type="compositionally biased region" description="Basic and acidic residues" evidence="15">
    <location>
        <begin position="672"/>
        <end position="683"/>
    </location>
</feature>
<keyword evidence="9" id="KW-0949">S-adenosyl-L-methionine</keyword>
<evidence type="ECO:0000259" key="16">
    <source>
        <dbReference type="PROSITE" id="PS50280"/>
    </source>
</evidence>
<evidence type="ECO:0000256" key="9">
    <source>
        <dbReference type="ARBA" id="ARBA00022691"/>
    </source>
</evidence>
<evidence type="ECO:0000256" key="3">
    <source>
        <dbReference type="ARBA" id="ARBA00004286"/>
    </source>
</evidence>